<comment type="caution">
    <text evidence="2">The sequence shown here is derived from an EMBL/GenBank/DDBJ whole genome shotgun (WGS) entry which is preliminary data.</text>
</comment>
<evidence type="ECO:0000313" key="2">
    <source>
        <dbReference type="EMBL" id="MFD2143671.1"/>
    </source>
</evidence>
<reference evidence="3" key="1">
    <citation type="journal article" date="2019" name="Int. J. Syst. Evol. Microbiol.">
        <title>The Global Catalogue of Microorganisms (GCM) 10K type strain sequencing project: providing services to taxonomists for standard genome sequencing and annotation.</title>
        <authorList>
            <consortium name="The Broad Institute Genomics Platform"/>
            <consortium name="The Broad Institute Genome Sequencing Center for Infectious Disease"/>
            <person name="Wu L."/>
            <person name="Ma J."/>
        </authorList>
    </citation>
    <scope>NUCLEOTIDE SEQUENCE [LARGE SCALE GENOMIC DNA]</scope>
    <source>
        <strain evidence="3">CCM 7435</strain>
    </source>
</reference>
<dbReference type="InterPro" id="IPR024726">
    <property type="entry name" value="FhuF_C"/>
</dbReference>
<proteinExistence type="predicted"/>
<organism evidence="2 3">
    <name type="scientific">Ancylobacter oerskovii</name>
    <dbReference type="NCBI Taxonomy" id="459519"/>
    <lineage>
        <taxon>Bacteria</taxon>
        <taxon>Pseudomonadati</taxon>
        <taxon>Pseudomonadota</taxon>
        <taxon>Alphaproteobacteria</taxon>
        <taxon>Hyphomicrobiales</taxon>
        <taxon>Xanthobacteraceae</taxon>
        <taxon>Ancylobacter</taxon>
    </lineage>
</organism>
<evidence type="ECO:0000259" key="1">
    <source>
        <dbReference type="Pfam" id="PF11575"/>
    </source>
</evidence>
<protein>
    <submittedName>
        <fullName evidence="2">(2Fe-2S)-binding protein</fullName>
    </submittedName>
</protein>
<keyword evidence="3" id="KW-1185">Reference proteome</keyword>
<accession>A0ABW4Z541</accession>
<gene>
    <name evidence="2" type="ORF">ACFSNC_25100</name>
</gene>
<name>A0ABW4Z541_9HYPH</name>
<feature type="domain" description="Ferric siderophore reductase C-terminal" evidence="1">
    <location>
        <begin position="256"/>
        <end position="276"/>
    </location>
</feature>
<dbReference type="RefSeq" id="WP_213356668.1">
    <property type="nucleotide sequence ID" value="NZ_JAHBGB010000046.1"/>
</dbReference>
<evidence type="ECO:0000313" key="3">
    <source>
        <dbReference type="Proteomes" id="UP001597299"/>
    </source>
</evidence>
<sequence>MVVSAPTDGRENTTVAARELRAAFGVMAQHWPLPEMEIGPMAPGFTPVPSLFADDRFLAAMLARQQAGTPGLDAKGAAAYFISEYAGVLGIAAASPYLSHGLVSAFVPENCALAFELPAESRPKVRLRLLYPRCVIDRAGNPRRSPSCRPVDREGLRSQLREGLEAHMEPLIHRLRGRTGLPWQAMWRLVSDSVAARFLEAGRQFGCEEDAQTEALAILKAPGSPLANRQLHFFEIVIRDEASSRRIIARRSFRARGGCCRFYTAPGGSYCSTCVLVTPHERRHRIEAQMRRRLGLPALDDTDSADAAHPKDLSS</sequence>
<dbReference type="EMBL" id="JBHUHD010000004">
    <property type="protein sequence ID" value="MFD2143671.1"/>
    <property type="molecule type" value="Genomic_DNA"/>
</dbReference>
<dbReference type="Pfam" id="PF11575">
    <property type="entry name" value="FhuF_C"/>
    <property type="match status" value="1"/>
</dbReference>
<dbReference type="Proteomes" id="UP001597299">
    <property type="component" value="Unassembled WGS sequence"/>
</dbReference>